<dbReference type="InterPro" id="IPR039261">
    <property type="entry name" value="FNR_nucleotide-bd"/>
</dbReference>
<organism evidence="10 11">
    <name type="scientific">Kutzneria chonburiensis</name>
    <dbReference type="NCBI Taxonomy" id="1483604"/>
    <lineage>
        <taxon>Bacteria</taxon>
        <taxon>Bacillati</taxon>
        <taxon>Actinomycetota</taxon>
        <taxon>Actinomycetes</taxon>
        <taxon>Pseudonocardiales</taxon>
        <taxon>Pseudonocardiaceae</taxon>
        <taxon>Kutzneria</taxon>
    </lineage>
</organism>
<evidence type="ECO:0000256" key="5">
    <source>
        <dbReference type="ARBA" id="ARBA00023002"/>
    </source>
</evidence>
<dbReference type="PROSITE" id="PS51085">
    <property type="entry name" value="2FE2S_FER_2"/>
    <property type="match status" value="1"/>
</dbReference>
<keyword evidence="2" id="KW-0285">Flavoprotein</keyword>
<dbReference type="Gene3D" id="3.40.50.80">
    <property type="entry name" value="Nucleotide-binding domain of ferredoxin-NADP reductase (FNR) module"/>
    <property type="match status" value="1"/>
</dbReference>
<dbReference type="EMBL" id="JBHLUD010000001">
    <property type="protein sequence ID" value="MFC0540314.1"/>
    <property type="molecule type" value="Genomic_DNA"/>
</dbReference>
<accession>A0ABV6MJH0</accession>
<keyword evidence="3" id="KW-0001">2Fe-2S</keyword>
<evidence type="ECO:0000259" key="9">
    <source>
        <dbReference type="PROSITE" id="PS51384"/>
    </source>
</evidence>
<comment type="cofactor">
    <cofactor evidence="1">
        <name>FAD</name>
        <dbReference type="ChEBI" id="CHEBI:57692"/>
    </cofactor>
</comment>
<dbReference type="SUPFAM" id="SSF63380">
    <property type="entry name" value="Riboflavin synthase domain-like"/>
    <property type="match status" value="1"/>
</dbReference>
<comment type="caution">
    <text evidence="10">The sequence shown here is derived from an EMBL/GenBank/DDBJ whole genome shotgun (WGS) entry which is preliminary data.</text>
</comment>
<dbReference type="Gene3D" id="2.40.30.10">
    <property type="entry name" value="Translation factors"/>
    <property type="match status" value="1"/>
</dbReference>
<evidence type="ECO:0000259" key="8">
    <source>
        <dbReference type="PROSITE" id="PS51085"/>
    </source>
</evidence>
<evidence type="ECO:0000256" key="6">
    <source>
        <dbReference type="ARBA" id="ARBA00023004"/>
    </source>
</evidence>
<feature type="domain" description="FAD-binding FR-type" evidence="9">
    <location>
        <begin position="35"/>
        <end position="129"/>
    </location>
</feature>
<evidence type="ECO:0000256" key="3">
    <source>
        <dbReference type="ARBA" id="ARBA00022714"/>
    </source>
</evidence>
<keyword evidence="7" id="KW-0411">Iron-sulfur</keyword>
<dbReference type="CDD" id="cd06185">
    <property type="entry name" value="PDR_like"/>
    <property type="match status" value="1"/>
</dbReference>
<dbReference type="Pfam" id="PF00111">
    <property type="entry name" value="Fer2"/>
    <property type="match status" value="1"/>
</dbReference>
<dbReference type="PRINTS" id="PR00409">
    <property type="entry name" value="PHDIOXRDTASE"/>
</dbReference>
<keyword evidence="11" id="KW-1185">Reference proteome</keyword>
<dbReference type="InterPro" id="IPR017927">
    <property type="entry name" value="FAD-bd_FR_type"/>
</dbReference>
<dbReference type="InterPro" id="IPR012675">
    <property type="entry name" value="Beta-grasp_dom_sf"/>
</dbReference>
<dbReference type="InterPro" id="IPR036010">
    <property type="entry name" value="2Fe-2S_ferredoxin-like_sf"/>
</dbReference>
<evidence type="ECO:0000256" key="7">
    <source>
        <dbReference type="ARBA" id="ARBA00023014"/>
    </source>
</evidence>
<evidence type="ECO:0000256" key="4">
    <source>
        <dbReference type="ARBA" id="ARBA00022723"/>
    </source>
</evidence>
<name>A0ABV6MJH0_9PSEU</name>
<keyword evidence="5" id="KW-0560">Oxidoreductase</keyword>
<reference evidence="10 11" key="1">
    <citation type="submission" date="2024-09" db="EMBL/GenBank/DDBJ databases">
        <authorList>
            <person name="Sun Q."/>
            <person name="Mori K."/>
        </authorList>
    </citation>
    <scope>NUCLEOTIDE SEQUENCE [LARGE SCALE GENOMIC DNA]</scope>
    <source>
        <strain evidence="10 11">TBRC 1432</strain>
    </source>
</reference>
<sequence length="308" mass="33958">MPHDPFIRGLTRFTDLYTRSLPYWGRSGKQVQSLERPLNLVVTERKQVADDVVSIRLAGDDLPAWHPGAHLDLHLPSGLRRQYSLCGDPGDLTYRIAAKLIGPGSAEVHELRPGTTVTVHGPRNAFPFVAQGKMLFVAGGIGITPILPMVRMANRLGLDWRLVYKGRSLPFEDELPQGNLTINPGRDELLEHAPEGGAVYVCGPAGMLDAVKRGFRDCPATRLHYERFGPPPIVDGKPFEVQIGRNGPVLDVPADRSALAVLRDFRPGVPYSCQQGFCGTCRQRTVDGNDILVCVERTDGERLVLEER</sequence>
<dbReference type="InterPro" id="IPR001041">
    <property type="entry name" value="2Fe-2S_ferredoxin-type"/>
</dbReference>
<evidence type="ECO:0000256" key="2">
    <source>
        <dbReference type="ARBA" id="ARBA00022630"/>
    </source>
</evidence>
<dbReference type="CDD" id="cd00207">
    <property type="entry name" value="fer2"/>
    <property type="match status" value="1"/>
</dbReference>
<dbReference type="PROSITE" id="PS51384">
    <property type="entry name" value="FAD_FR"/>
    <property type="match status" value="1"/>
</dbReference>
<dbReference type="InterPro" id="IPR050415">
    <property type="entry name" value="MRET"/>
</dbReference>
<dbReference type="InterPro" id="IPR006058">
    <property type="entry name" value="2Fe2S_fd_BS"/>
</dbReference>
<dbReference type="InterPro" id="IPR017938">
    <property type="entry name" value="Riboflavin_synthase-like_b-brl"/>
</dbReference>
<feature type="domain" description="2Fe-2S ferredoxin-type" evidence="8">
    <location>
        <begin position="239"/>
        <end position="308"/>
    </location>
</feature>
<dbReference type="PANTHER" id="PTHR47354:SF1">
    <property type="entry name" value="CARNITINE MONOOXYGENASE REDUCTASE SUBUNIT"/>
    <property type="match status" value="1"/>
</dbReference>
<evidence type="ECO:0000313" key="11">
    <source>
        <dbReference type="Proteomes" id="UP001589810"/>
    </source>
</evidence>
<dbReference type="SUPFAM" id="SSF54292">
    <property type="entry name" value="2Fe-2S ferredoxin-like"/>
    <property type="match status" value="1"/>
</dbReference>
<keyword evidence="4" id="KW-0479">Metal-binding</keyword>
<gene>
    <name evidence="10" type="ORF">ACFFH7_02425</name>
</gene>
<keyword evidence="6" id="KW-0408">Iron</keyword>
<proteinExistence type="predicted"/>
<evidence type="ECO:0000313" key="10">
    <source>
        <dbReference type="EMBL" id="MFC0540314.1"/>
    </source>
</evidence>
<evidence type="ECO:0000256" key="1">
    <source>
        <dbReference type="ARBA" id="ARBA00001974"/>
    </source>
</evidence>
<dbReference type="Gene3D" id="3.10.20.30">
    <property type="match status" value="1"/>
</dbReference>
<dbReference type="PANTHER" id="PTHR47354">
    <property type="entry name" value="NADH OXIDOREDUCTASE HCR"/>
    <property type="match status" value="1"/>
</dbReference>
<dbReference type="RefSeq" id="WP_273939088.1">
    <property type="nucleotide sequence ID" value="NZ_CP097263.1"/>
</dbReference>
<protein>
    <submittedName>
        <fullName evidence="10">PDR/VanB family oxidoreductase</fullName>
    </submittedName>
</protein>
<dbReference type="Proteomes" id="UP001589810">
    <property type="component" value="Unassembled WGS sequence"/>
</dbReference>
<dbReference type="PROSITE" id="PS00197">
    <property type="entry name" value="2FE2S_FER_1"/>
    <property type="match status" value="1"/>
</dbReference>
<dbReference type="SUPFAM" id="SSF52343">
    <property type="entry name" value="Ferredoxin reductase-like, C-terminal NADP-linked domain"/>
    <property type="match status" value="1"/>
</dbReference>